<proteinExistence type="predicted"/>
<sequence>MVEVFKTNVQQHVQAKLLIDQIHRSFVGYCACFDLEDCDKVLTVRCDSPHIRSSSLIRLLHDFGFAAEIMDDISPRRKGSSVRLVKYQ</sequence>
<accession>A0A9E8ND43</accession>
<dbReference type="RefSeq" id="WP_244819878.1">
    <property type="nucleotide sequence ID" value="NZ_CP112998.1"/>
</dbReference>
<reference evidence="1" key="1">
    <citation type="submission" date="2022-11" db="EMBL/GenBank/DDBJ databases">
        <title>Dyadobacter pollutisoli sp. nov., isolated from plastic dumped soil.</title>
        <authorList>
            <person name="Kim J.M."/>
            <person name="Kim K.R."/>
            <person name="Lee J.K."/>
            <person name="Hao L."/>
            <person name="Jeon C.O."/>
        </authorList>
    </citation>
    <scope>NUCLEOTIDE SEQUENCE</scope>
    <source>
        <strain evidence="1">U1</strain>
    </source>
</reference>
<gene>
    <name evidence="1" type="ORF">ON006_11235</name>
</gene>
<keyword evidence="2" id="KW-1185">Reference proteome</keyword>
<organism evidence="1 2">
    <name type="scientific">Dyadobacter pollutisoli</name>
    <dbReference type="NCBI Taxonomy" id="2910158"/>
    <lineage>
        <taxon>Bacteria</taxon>
        <taxon>Pseudomonadati</taxon>
        <taxon>Bacteroidota</taxon>
        <taxon>Cytophagia</taxon>
        <taxon>Cytophagales</taxon>
        <taxon>Spirosomataceae</taxon>
        <taxon>Dyadobacter</taxon>
    </lineage>
</organism>
<dbReference type="KEGG" id="dpf:ON006_11235"/>
<evidence type="ECO:0000313" key="1">
    <source>
        <dbReference type="EMBL" id="WAC14509.1"/>
    </source>
</evidence>
<dbReference type="EMBL" id="CP112998">
    <property type="protein sequence ID" value="WAC14509.1"/>
    <property type="molecule type" value="Genomic_DNA"/>
</dbReference>
<dbReference type="Proteomes" id="UP001164653">
    <property type="component" value="Chromosome"/>
</dbReference>
<name>A0A9E8ND43_9BACT</name>
<protein>
    <submittedName>
        <fullName evidence="1">Uncharacterized protein</fullName>
    </submittedName>
</protein>
<dbReference type="AlphaFoldDB" id="A0A9E8ND43"/>
<evidence type="ECO:0000313" key="2">
    <source>
        <dbReference type="Proteomes" id="UP001164653"/>
    </source>
</evidence>